<dbReference type="GeneID" id="69510763"/>
<dbReference type="PANTHER" id="PTHR33434">
    <property type="entry name" value="DEGV DOMAIN-CONTAINING PROTEIN DR_1986-RELATED"/>
    <property type="match status" value="1"/>
</dbReference>
<dbReference type="EMBL" id="PPTX01000004">
    <property type="protein sequence ID" value="RDB80770.1"/>
    <property type="molecule type" value="Genomic_DNA"/>
</dbReference>
<reference evidence="2 9" key="2">
    <citation type="submission" date="2019-11" db="EMBL/GenBank/DDBJ databases">
        <title>Whole genome shotgun sequencing (WGS) data from Adlercreutzia equolifaciens ResAG-91, Eggerthella lenta MRI-F36, MRI-F37, MRI-F40, ResAG-49, ResAG-88, ResAG-121, ResAG-145, and Gordonibacter sp. ResAG-5, ResAG-26, ResAG-43, ResAG-50, ResAG-59.</title>
        <authorList>
            <person name="Stoll D.A."/>
            <person name="Danylec N."/>
            <person name="Franz C.M.A.P."/>
            <person name="Huch M."/>
        </authorList>
    </citation>
    <scope>NUCLEOTIDE SEQUENCE [LARGE SCALE GENOMIC DNA]</scope>
    <source>
        <strain evidence="2 9">ResAG-88</strain>
    </source>
</reference>
<evidence type="ECO:0000313" key="2">
    <source>
        <dbReference type="EMBL" id="MVN32437.1"/>
    </source>
</evidence>
<dbReference type="InterPro" id="IPR033470">
    <property type="entry name" value="FakA-like_C"/>
</dbReference>
<gene>
    <name evidence="5" type="ORF">C1871_02355</name>
    <name evidence="4" type="ORF">C1872_04170</name>
    <name evidence="3" type="ORF">C1875_01015</name>
    <name evidence="2" type="ORF">GO726_04550</name>
</gene>
<dbReference type="Proteomes" id="UP000253970">
    <property type="component" value="Unassembled WGS sequence"/>
</dbReference>
<comment type="caution">
    <text evidence="4">The sequence shown here is derived from an EMBL/GenBank/DDBJ whole genome shotgun (WGS) entry which is preliminary data.</text>
</comment>
<dbReference type="Gene3D" id="1.25.40.340">
    <property type="match status" value="1"/>
</dbReference>
<dbReference type="Proteomes" id="UP000253857">
    <property type="component" value="Unassembled WGS sequence"/>
</dbReference>
<dbReference type="OMA" id="QPLYYYI"/>
<dbReference type="EMBL" id="PPTY01000002">
    <property type="protein sequence ID" value="RDB88298.1"/>
    <property type="molecule type" value="Genomic_DNA"/>
</dbReference>
<dbReference type="GO" id="GO:0006071">
    <property type="term" value="P:glycerol metabolic process"/>
    <property type="evidence" value="ECO:0007669"/>
    <property type="project" value="InterPro"/>
</dbReference>
<evidence type="ECO:0000259" key="1">
    <source>
        <dbReference type="PROSITE" id="PS51480"/>
    </source>
</evidence>
<reference evidence="6 7" key="1">
    <citation type="journal article" date="2018" name="Elife">
        <title>Discovery and characterization of a prevalent human gut bacterial enzyme sufficient for the inactivation of a family of plant toxins.</title>
        <authorList>
            <person name="Koppel N."/>
            <person name="Bisanz J.E."/>
            <person name="Pandelia M.E."/>
            <person name="Turnbaugh P.J."/>
            <person name="Balskus E.P."/>
        </authorList>
    </citation>
    <scope>NUCLEOTIDE SEQUENCE [LARGE SCALE GENOMIC DNA]</scope>
    <source>
        <strain evidence="5 7">FAA1-1-60AUCSF</strain>
        <strain evidence="4 6">MR1 #12</strain>
        <strain evidence="3 8">W1 BHI 6</strain>
    </source>
</reference>
<evidence type="ECO:0000313" key="8">
    <source>
        <dbReference type="Proteomes" id="UP000253970"/>
    </source>
</evidence>
<dbReference type="InterPro" id="IPR036117">
    <property type="entry name" value="DhaL_dom_sf"/>
</dbReference>
<dbReference type="EMBL" id="PPTU01000001">
    <property type="protein sequence ID" value="RDB73462.1"/>
    <property type="molecule type" value="Genomic_DNA"/>
</dbReference>
<dbReference type="NCBIfam" id="TIGR03599">
    <property type="entry name" value="YloV"/>
    <property type="match status" value="1"/>
</dbReference>
<dbReference type="InterPro" id="IPR004007">
    <property type="entry name" value="DhaL_dom"/>
</dbReference>
<dbReference type="Pfam" id="PF13684">
    <property type="entry name" value="FakA-like_C"/>
    <property type="match status" value="1"/>
</dbReference>
<protein>
    <submittedName>
        <fullName evidence="4">DAK2 domain-containing protein</fullName>
    </submittedName>
</protein>
<dbReference type="AlphaFoldDB" id="A0A369MTI8"/>
<accession>A0A369MTI8</accession>
<evidence type="ECO:0000313" key="7">
    <source>
        <dbReference type="Proteomes" id="UP000253857"/>
    </source>
</evidence>
<dbReference type="InterPro" id="IPR050270">
    <property type="entry name" value="DegV_domain_contain"/>
</dbReference>
<evidence type="ECO:0000313" key="4">
    <source>
        <dbReference type="EMBL" id="RDB80770.1"/>
    </source>
</evidence>
<dbReference type="Pfam" id="PF21645">
    <property type="entry name" value="FakA-like_M"/>
    <property type="match status" value="1"/>
</dbReference>
<dbReference type="SMART" id="SM01120">
    <property type="entry name" value="Dak2"/>
    <property type="match status" value="1"/>
</dbReference>
<sequence>MPEPYTANDLLNAIAVASKTLSERKDEINRLNVFPVPDGDTGTNMSLTLETVVENLANLPIGAAGAEIRKAITTGALMGARGNSGVITSQILRGLCEGSVGHDELNADSIDAAFAKSQEVAFQAVRKPVEGTILTVLRDSAAAAKHARKKKMGCDEALAYVVEEAYASVQRTPDLLPVLKENGVVDAGGFGLAIFFDAFVSALLGKEGPMVDELAFARGTAPKVEIEQINDWEGSAYRYCTEFLVHSDTVDVDAAKDFLPTMGDCDLMVGMHPNFKVHVHSNRPDQVLGWFLTHDAQISEVHIHNMQQQSAARTDALAAEQGEAPKPLGFVAVAAGEGNAKILKSLGVDVVVSGGQTMNPSTKDLLDAAGQVNADAVIILPNNKNIIMAAQSACELAETPCAVVPTRSVPEAFAALFGFDEGASLEENVESMTEAYADVKTGEVTVAIKDSKDAHDNPIKEGDVIGIADGAIEAVGSTTEDVVMALLGTMEAEDADTLTILAGEDMGDDAFDALIARIEDAYDDLEIDAHRGDQPLYPVVMSVE</sequence>
<dbReference type="EMBL" id="WPOM01000006">
    <property type="protein sequence ID" value="MVN32437.1"/>
    <property type="molecule type" value="Genomic_DNA"/>
</dbReference>
<dbReference type="SUPFAM" id="SSF101473">
    <property type="entry name" value="DhaL-like"/>
    <property type="match status" value="1"/>
</dbReference>
<dbReference type="Proteomes" id="UP000253752">
    <property type="component" value="Unassembled WGS sequence"/>
</dbReference>
<dbReference type="Pfam" id="PF02734">
    <property type="entry name" value="Dak2"/>
    <property type="match status" value="1"/>
</dbReference>
<dbReference type="Proteomes" id="UP000436429">
    <property type="component" value="Unassembled WGS sequence"/>
</dbReference>
<evidence type="ECO:0000313" key="3">
    <source>
        <dbReference type="EMBL" id="RDB73462.1"/>
    </source>
</evidence>
<dbReference type="GO" id="GO:0004371">
    <property type="term" value="F:glycerone kinase activity"/>
    <property type="evidence" value="ECO:0007669"/>
    <property type="project" value="InterPro"/>
</dbReference>
<evidence type="ECO:0000313" key="6">
    <source>
        <dbReference type="Proteomes" id="UP000253752"/>
    </source>
</evidence>
<name>A0A369MTI8_EGGLN</name>
<evidence type="ECO:0000313" key="5">
    <source>
        <dbReference type="EMBL" id="RDB88298.1"/>
    </source>
</evidence>
<dbReference type="PROSITE" id="PS51480">
    <property type="entry name" value="DHAL"/>
    <property type="match status" value="1"/>
</dbReference>
<dbReference type="InterPro" id="IPR019986">
    <property type="entry name" value="YloV-like"/>
</dbReference>
<organism evidence="4 6">
    <name type="scientific">Eggerthella lenta</name>
    <name type="common">Eubacterium lentum</name>
    <dbReference type="NCBI Taxonomy" id="84112"/>
    <lineage>
        <taxon>Bacteria</taxon>
        <taxon>Bacillati</taxon>
        <taxon>Actinomycetota</taxon>
        <taxon>Coriobacteriia</taxon>
        <taxon>Eggerthellales</taxon>
        <taxon>Eggerthellaceae</taxon>
        <taxon>Eggerthella</taxon>
    </lineage>
</organism>
<dbReference type="PANTHER" id="PTHR33434:SF4">
    <property type="entry name" value="PHOSPHATASE PROTEIN"/>
    <property type="match status" value="1"/>
</dbReference>
<dbReference type="InterPro" id="IPR048394">
    <property type="entry name" value="FakA-like_M"/>
</dbReference>
<feature type="domain" description="DhaL" evidence="1">
    <location>
        <begin position="8"/>
        <end position="201"/>
    </location>
</feature>
<evidence type="ECO:0000313" key="9">
    <source>
        <dbReference type="Proteomes" id="UP000436429"/>
    </source>
</evidence>
<proteinExistence type="predicted"/>
<dbReference type="SMART" id="SM01121">
    <property type="entry name" value="Dak1_2"/>
    <property type="match status" value="1"/>
</dbReference>
<dbReference type="RefSeq" id="WP_009304518.1">
    <property type="nucleotide sequence ID" value="NZ_AP025575.1"/>
</dbReference>